<evidence type="ECO:0008006" key="4">
    <source>
        <dbReference type="Google" id="ProtNLM"/>
    </source>
</evidence>
<dbReference type="AlphaFoldDB" id="A0A5M6CSQ5"/>
<evidence type="ECO:0000313" key="3">
    <source>
        <dbReference type="Proteomes" id="UP000324479"/>
    </source>
</evidence>
<sequence>MDWHHSPATLARLVGRATRNPLNFGWNKTMTRFRFAFRVALFLLMVASVTEALWAQKGGKGKGNGEGDAAPAYQFIDLLGIDNSLLGYQSIGRFVTNRMQGELLVHGESYIRESGQPFYKIPITWTVAADGSFQPPDELGLPWFARELEATGFNELGVSIGITRQGYEPETMFSYAHVPGTGYVTMPDAYLLIGGINNLGQVVGQRSDTYTPALWQVQLDGTVSEPIDLGSFVAFDINDHGVMAGFFHDESTGHGSLAVAWFDSEQLQVNCLTGSIRAASYSGDGPRLNNCDFDDPRLAVVSTSWLNEQGEYSQPDSIRGMIWRPNASTNSFSVLDTLGGNSSYATDVNLAGEVVGFSGTKRDGHHAFLAQNSVLIDLNDAVSVGTNTLQQALSINDDGDITGFMRIPRPISEQRGFLLRKNP</sequence>
<keyword evidence="3" id="KW-1185">Reference proteome</keyword>
<proteinExistence type="predicted"/>
<keyword evidence="1" id="KW-0812">Transmembrane</keyword>
<dbReference type="Proteomes" id="UP000324479">
    <property type="component" value="Unassembled WGS sequence"/>
</dbReference>
<dbReference type="EMBL" id="VWOX01000035">
    <property type="protein sequence ID" value="KAA5537976.1"/>
    <property type="molecule type" value="Genomic_DNA"/>
</dbReference>
<dbReference type="NCBIfam" id="TIGR02913">
    <property type="entry name" value="HAF_rpt"/>
    <property type="match status" value="1"/>
</dbReference>
<comment type="caution">
    <text evidence="2">The sequence shown here is derived from an EMBL/GenBank/DDBJ whole genome shotgun (WGS) entry which is preliminary data.</text>
</comment>
<keyword evidence="1" id="KW-0472">Membrane</keyword>
<accession>A0A5M6CSQ5</accession>
<protein>
    <recommendedName>
        <fullName evidence="4">HAF family extracellular repeat protein</fullName>
    </recommendedName>
</protein>
<evidence type="ECO:0000256" key="1">
    <source>
        <dbReference type="SAM" id="Phobius"/>
    </source>
</evidence>
<dbReference type="InterPro" id="IPR014262">
    <property type="entry name" value="HAF_rpt"/>
</dbReference>
<name>A0A5M6CSQ5_9BACT</name>
<keyword evidence="1" id="KW-1133">Transmembrane helix</keyword>
<evidence type="ECO:0000313" key="2">
    <source>
        <dbReference type="EMBL" id="KAA5537976.1"/>
    </source>
</evidence>
<organism evidence="2 3">
    <name type="scientific">Roseiconus nitratireducens</name>
    <dbReference type="NCBI Taxonomy" id="2605748"/>
    <lineage>
        <taxon>Bacteria</taxon>
        <taxon>Pseudomonadati</taxon>
        <taxon>Planctomycetota</taxon>
        <taxon>Planctomycetia</taxon>
        <taxon>Pirellulales</taxon>
        <taxon>Pirellulaceae</taxon>
        <taxon>Roseiconus</taxon>
    </lineage>
</organism>
<reference evidence="2 3" key="1">
    <citation type="submission" date="2019-08" db="EMBL/GenBank/DDBJ databases">
        <authorList>
            <person name="Dhanesh K."/>
            <person name="Kumar G."/>
            <person name="Sasikala C."/>
            <person name="Venkata Ramana C."/>
        </authorList>
    </citation>
    <scope>NUCLEOTIDE SEQUENCE [LARGE SCALE GENOMIC DNA]</scope>
    <source>
        <strain evidence="2 3">JC645</strain>
    </source>
</reference>
<gene>
    <name evidence="2" type="ORF">FYK55_27935</name>
</gene>
<feature type="transmembrane region" description="Helical" evidence="1">
    <location>
        <begin position="35"/>
        <end position="54"/>
    </location>
</feature>